<evidence type="ECO:0000313" key="1">
    <source>
        <dbReference type="EMBL" id="ARF49992.1"/>
    </source>
</evidence>
<gene>
    <name evidence="1" type="ORF">DSJ_11990</name>
</gene>
<keyword evidence="2" id="KW-1185">Reference proteome</keyword>
<dbReference type="Proteomes" id="UP000192380">
    <property type="component" value="Chromosome"/>
</dbReference>
<dbReference type="RefSeq" id="WP_052310126.1">
    <property type="nucleotide sequence ID" value="NZ_AHIE01000017.1"/>
</dbReference>
<evidence type="ECO:0000313" key="2">
    <source>
        <dbReference type="Proteomes" id="UP000192380"/>
    </source>
</evidence>
<organism evidence="1 2">
    <name type="scientific">Pantoea stewartii subsp. stewartii DC283</name>
    <dbReference type="NCBI Taxonomy" id="660596"/>
    <lineage>
        <taxon>Bacteria</taxon>
        <taxon>Pseudomonadati</taxon>
        <taxon>Pseudomonadota</taxon>
        <taxon>Gammaproteobacteria</taxon>
        <taxon>Enterobacterales</taxon>
        <taxon>Erwiniaceae</taxon>
        <taxon>Pantoea</taxon>
    </lineage>
</organism>
<accession>A0ABM6K6B5</accession>
<reference evidence="1 2" key="1">
    <citation type="submission" date="2016-10" db="EMBL/GenBank/DDBJ databases">
        <title>Complete Genome Assembly of Pantoea stewartii subsp. stewartii DC283, a Corn Pathogen.</title>
        <authorList>
            <person name="Duong D.A."/>
            <person name="Stevens A.M."/>
            <person name="Jensen R.V."/>
        </authorList>
    </citation>
    <scope>NUCLEOTIDE SEQUENCE [LARGE SCALE GENOMIC DNA]</scope>
    <source>
        <strain evidence="1 2">DC283</strain>
    </source>
</reference>
<proteinExistence type="predicted"/>
<sequence>MITIDRLKQLLHYDPETGHWRWLVNRAGTAKAGSLAGKQNNNGYLDKVEQDRIDGVIGRARKFHHGYVSAQKALRETEVEYQSNGVARLYCDKWALTGMTSLKAFRQTGWSYYNHYSGNPGMYITSVIGDRCYIEINLKHSASPLK</sequence>
<dbReference type="EMBL" id="CP017581">
    <property type="protein sequence ID" value="ARF49992.1"/>
    <property type="molecule type" value="Genomic_DNA"/>
</dbReference>
<protein>
    <submittedName>
        <fullName evidence="1">Uncharacterized protein</fullName>
    </submittedName>
</protein>
<name>A0ABM6K6B5_PANSE</name>